<protein>
    <submittedName>
        <fullName evidence="3">FAD dependent oxidoreductase</fullName>
    </submittedName>
</protein>
<evidence type="ECO:0000313" key="3">
    <source>
        <dbReference type="EMBL" id="KAK8047390.1"/>
    </source>
</evidence>
<evidence type="ECO:0000256" key="1">
    <source>
        <dbReference type="ARBA" id="ARBA00023002"/>
    </source>
</evidence>
<dbReference type="InterPro" id="IPR006076">
    <property type="entry name" value="FAD-dep_OxRdtase"/>
</dbReference>
<comment type="caution">
    <text evidence="3">The sequence shown here is derived from an EMBL/GenBank/DDBJ whole genome shotgun (WGS) entry which is preliminary data.</text>
</comment>
<evidence type="ECO:0000313" key="4">
    <source>
        <dbReference type="Proteomes" id="UP001446871"/>
    </source>
</evidence>
<feature type="domain" description="FAD dependent oxidoreductase" evidence="2">
    <location>
        <begin position="49"/>
        <end position="386"/>
    </location>
</feature>
<organism evidence="3 4">
    <name type="scientific">Apiospora saccharicola</name>
    <dbReference type="NCBI Taxonomy" id="335842"/>
    <lineage>
        <taxon>Eukaryota</taxon>
        <taxon>Fungi</taxon>
        <taxon>Dikarya</taxon>
        <taxon>Ascomycota</taxon>
        <taxon>Pezizomycotina</taxon>
        <taxon>Sordariomycetes</taxon>
        <taxon>Xylariomycetidae</taxon>
        <taxon>Amphisphaeriales</taxon>
        <taxon>Apiosporaceae</taxon>
        <taxon>Apiospora</taxon>
    </lineage>
</organism>
<gene>
    <name evidence="3" type="ORF">PG996_015454</name>
</gene>
<dbReference type="SUPFAM" id="SSF51905">
    <property type="entry name" value="FAD/NAD(P)-binding domain"/>
    <property type="match status" value="1"/>
</dbReference>
<dbReference type="PANTHER" id="PTHR13847">
    <property type="entry name" value="SARCOSINE DEHYDROGENASE-RELATED"/>
    <property type="match status" value="1"/>
</dbReference>
<sequence length="409" mass="44052">MRLLQIWEAFAPISMKASNFDSDQSDVQKILSSTSPPDTKMAFEPPSNVLVIGGGIVGASLAWHLAHETNVTVIAEHLGGVATPNSFAWVNAAYDNPKFYYDFRVRSMKHWAEIAEEIPGGLPLHWGGSVTWSMPPDELEKYEKQHQSWGYDIVRVNRTEIGEIEPGFEAEYVPEWGLFAGGEGTLEAHVAAQQLLDHAVEYMGAKVIVNTVEGFVKTNDDGSTKVTGVLTKDGKQILGDHVVLAGGLGSVPLLATENIKLPVNGRQGMLINSKPVSSQLLNTVINSDQLHVRQTVDEGRIRAGADYSGGDPGDNPQGDADALFEKVQSVLVGGDELEYDYYTIGTRPDPEDGIPILGATGLEGLTVAVMHSGVTNAAIVGDLLTKQIMTGVSDPALVDFQLGRFSKTQ</sequence>
<dbReference type="Gene3D" id="3.30.9.10">
    <property type="entry name" value="D-Amino Acid Oxidase, subunit A, domain 2"/>
    <property type="match status" value="1"/>
</dbReference>
<dbReference type="Gene3D" id="3.50.50.60">
    <property type="entry name" value="FAD/NAD(P)-binding domain"/>
    <property type="match status" value="1"/>
</dbReference>
<name>A0ABR1TN96_9PEZI</name>
<evidence type="ECO:0000259" key="2">
    <source>
        <dbReference type="Pfam" id="PF01266"/>
    </source>
</evidence>
<dbReference type="InterPro" id="IPR036188">
    <property type="entry name" value="FAD/NAD-bd_sf"/>
</dbReference>
<dbReference type="EMBL" id="JAQQWM010000009">
    <property type="protein sequence ID" value="KAK8047390.1"/>
    <property type="molecule type" value="Genomic_DNA"/>
</dbReference>
<reference evidence="3 4" key="1">
    <citation type="submission" date="2023-01" db="EMBL/GenBank/DDBJ databases">
        <title>Analysis of 21 Apiospora genomes using comparative genomics revels a genus with tremendous synthesis potential of carbohydrate active enzymes and secondary metabolites.</title>
        <authorList>
            <person name="Sorensen T."/>
        </authorList>
    </citation>
    <scope>NUCLEOTIDE SEQUENCE [LARGE SCALE GENOMIC DNA]</scope>
    <source>
        <strain evidence="3 4">CBS 83171</strain>
    </source>
</reference>
<accession>A0ABR1TN96</accession>
<dbReference type="Proteomes" id="UP001446871">
    <property type="component" value="Unassembled WGS sequence"/>
</dbReference>
<proteinExistence type="predicted"/>
<dbReference type="Pfam" id="PF01266">
    <property type="entry name" value="DAO"/>
    <property type="match status" value="1"/>
</dbReference>
<dbReference type="PANTHER" id="PTHR13847:SF289">
    <property type="entry name" value="GLYCINE OXIDASE"/>
    <property type="match status" value="1"/>
</dbReference>
<keyword evidence="1" id="KW-0560">Oxidoreductase</keyword>
<keyword evidence="4" id="KW-1185">Reference proteome</keyword>